<keyword evidence="2" id="KW-0808">Transferase</keyword>
<dbReference type="PANTHER" id="PTHR23416:SF23">
    <property type="entry name" value="ACETYLTRANSFERASE C18B11.09C-RELATED"/>
    <property type="match status" value="1"/>
</dbReference>
<dbReference type="CDD" id="cd04647">
    <property type="entry name" value="LbH_MAT_like"/>
    <property type="match status" value="1"/>
</dbReference>
<gene>
    <name evidence="3" type="ORF">GCM10009119_38790</name>
</gene>
<evidence type="ECO:0000313" key="4">
    <source>
        <dbReference type="Proteomes" id="UP001500469"/>
    </source>
</evidence>
<sequence>MINSLFRFLAKKFKGDNFSIDPNFSASYLISKLNQLLWKQFRGFYNFPTNYKRKVLVGRGVVFVSKSKLKLNGYGYNFDNDSHIDATSINGISMGSNVSIQKRVMIECSGSLSKLGVGLVLGDCVGIGSHSFLGCAGGISIGSDTILGNFVSMHSENHNYKDLTLPIRLQGVNSKGIRIGSNCWIGAKATILDGVNLGNGCIVAAGAVVIEGDYPENSILGGIPARILKTR</sequence>
<evidence type="ECO:0000256" key="1">
    <source>
        <dbReference type="ARBA" id="ARBA00007274"/>
    </source>
</evidence>
<dbReference type="Gene3D" id="2.160.10.10">
    <property type="entry name" value="Hexapeptide repeat proteins"/>
    <property type="match status" value="1"/>
</dbReference>
<dbReference type="EMBL" id="BAAAFI010000047">
    <property type="protein sequence ID" value="GAA0880909.1"/>
    <property type="molecule type" value="Genomic_DNA"/>
</dbReference>
<protein>
    <recommendedName>
        <fullName evidence="5">Acetyltransferase-like isoleucine patch superfamily enzyme</fullName>
    </recommendedName>
</protein>
<dbReference type="PANTHER" id="PTHR23416">
    <property type="entry name" value="SIALIC ACID SYNTHASE-RELATED"/>
    <property type="match status" value="1"/>
</dbReference>
<dbReference type="InterPro" id="IPR001451">
    <property type="entry name" value="Hexapep"/>
</dbReference>
<name>A0ABN1N4S7_9BACT</name>
<keyword evidence="4" id="KW-1185">Reference proteome</keyword>
<comment type="caution">
    <text evidence="3">The sequence shown here is derived from an EMBL/GenBank/DDBJ whole genome shotgun (WGS) entry which is preliminary data.</text>
</comment>
<proteinExistence type="inferred from homology"/>
<dbReference type="Pfam" id="PF14602">
    <property type="entry name" value="Hexapep_2"/>
    <property type="match status" value="1"/>
</dbReference>
<dbReference type="RefSeq" id="WP_343854497.1">
    <property type="nucleotide sequence ID" value="NZ_BAAAFI010000047.1"/>
</dbReference>
<dbReference type="InterPro" id="IPR051159">
    <property type="entry name" value="Hexapeptide_acetyltransf"/>
</dbReference>
<evidence type="ECO:0000256" key="2">
    <source>
        <dbReference type="ARBA" id="ARBA00022679"/>
    </source>
</evidence>
<evidence type="ECO:0000313" key="3">
    <source>
        <dbReference type="EMBL" id="GAA0880909.1"/>
    </source>
</evidence>
<comment type="similarity">
    <text evidence="1">Belongs to the transferase hexapeptide repeat family.</text>
</comment>
<dbReference type="Proteomes" id="UP001500469">
    <property type="component" value="Unassembled WGS sequence"/>
</dbReference>
<dbReference type="InterPro" id="IPR011004">
    <property type="entry name" value="Trimer_LpxA-like_sf"/>
</dbReference>
<accession>A0ABN1N4S7</accession>
<evidence type="ECO:0008006" key="5">
    <source>
        <dbReference type="Google" id="ProtNLM"/>
    </source>
</evidence>
<organism evidence="3 4">
    <name type="scientific">Algoriphagus jejuensis</name>
    <dbReference type="NCBI Taxonomy" id="419934"/>
    <lineage>
        <taxon>Bacteria</taxon>
        <taxon>Pseudomonadati</taxon>
        <taxon>Bacteroidota</taxon>
        <taxon>Cytophagia</taxon>
        <taxon>Cytophagales</taxon>
        <taxon>Cyclobacteriaceae</taxon>
        <taxon>Algoriphagus</taxon>
    </lineage>
</organism>
<dbReference type="SUPFAM" id="SSF51161">
    <property type="entry name" value="Trimeric LpxA-like enzymes"/>
    <property type="match status" value="1"/>
</dbReference>
<reference evidence="3 4" key="1">
    <citation type="journal article" date="2019" name="Int. J. Syst. Evol. Microbiol.">
        <title>The Global Catalogue of Microorganisms (GCM) 10K type strain sequencing project: providing services to taxonomists for standard genome sequencing and annotation.</title>
        <authorList>
            <consortium name="The Broad Institute Genomics Platform"/>
            <consortium name="The Broad Institute Genome Sequencing Center for Infectious Disease"/>
            <person name="Wu L."/>
            <person name="Ma J."/>
        </authorList>
    </citation>
    <scope>NUCLEOTIDE SEQUENCE [LARGE SCALE GENOMIC DNA]</scope>
    <source>
        <strain evidence="3 4">JCM 16112</strain>
    </source>
</reference>